<reference evidence="2 3" key="1">
    <citation type="submission" date="2016-10" db="EMBL/GenBank/DDBJ databases">
        <title>Lutibacter sp. LPB0138, isolated from marine gastropod.</title>
        <authorList>
            <person name="Kim E."/>
            <person name="Yi H."/>
        </authorList>
    </citation>
    <scope>NUCLEOTIDE SEQUENCE [LARGE SCALE GENOMIC DNA]</scope>
    <source>
        <strain evidence="2 3">LPB0138</strain>
    </source>
</reference>
<dbReference type="AlphaFoldDB" id="A0A1D8PAY0"/>
<dbReference type="STRING" id="1850246.LPB138_13895"/>
<keyword evidence="1" id="KW-0812">Transmembrane</keyword>
<organism evidence="2 3">
    <name type="scientific">Urechidicola croceus</name>
    <dbReference type="NCBI Taxonomy" id="1850246"/>
    <lineage>
        <taxon>Bacteria</taxon>
        <taxon>Pseudomonadati</taxon>
        <taxon>Bacteroidota</taxon>
        <taxon>Flavobacteriia</taxon>
        <taxon>Flavobacteriales</taxon>
        <taxon>Flavobacteriaceae</taxon>
        <taxon>Urechidicola</taxon>
    </lineage>
</organism>
<dbReference type="OrthoDB" id="1119469at2"/>
<accession>A0A1D8PAY0</accession>
<evidence type="ECO:0000313" key="2">
    <source>
        <dbReference type="EMBL" id="AOW21706.1"/>
    </source>
</evidence>
<evidence type="ECO:0000313" key="3">
    <source>
        <dbReference type="Proteomes" id="UP000176050"/>
    </source>
</evidence>
<keyword evidence="1" id="KW-1133">Transmembrane helix</keyword>
<dbReference type="EMBL" id="CP017478">
    <property type="protein sequence ID" value="AOW21706.1"/>
    <property type="molecule type" value="Genomic_DNA"/>
</dbReference>
<gene>
    <name evidence="2" type="ORF">LPB138_13895</name>
</gene>
<dbReference type="InterPro" id="IPR011990">
    <property type="entry name" value="TPR-like_helical_dom_sf"/>
</dbReference>
<keyword evidence="1" id="KW-0472">Membrane</keyword>
<sequence length="189" mass="21561">MFNKYIKLVIAAGITTWAVFQFIDGNILNGISILLLAGIFVLFYFKNEFILLAFLQLRKQNFEGTKKWLGYIKNPSSALVTKQQGYYNFLQGILVSQTNLTQAEKFFKKALDFGLSMEHDTAMAKLQLAGIAMSKNRKNEATKLMNEAKKLDKHGMLKDQIKMMKDQMKKVGAPGMAMQQQMRGRKGFR</sequence>
<dbReference type="KEGG" id="lul:LPB138_13895"/>
<dbReference type="Gene3D" id="1.25.40.10">
    <property type="entry name" value="Tetratricopeptide repeat domain"/>
    <property type="match status" value="1"/>
</dbReference>
<keyword evidence="3" id="KW-1185">Reference proteome</keyword>
<evidence type="ECO:0000256" key="1">
    <source>
        <dbReference type="SAM" id="Phobius"/>
    </source>
</evidence>
<name>A0A1D8PAY0_9FLAO</name>
<dbReference type="RefSeq" id="WP_070237866.1">
    <property type="nucleotide sequence ID" value="NZ_CP017478.1"/>
</dbReference>
<feature type="transmembrane region" description="Helical" evidence="1">
    <location>
        <begin position="31"/>
        <end position="57"/>
    </location>
</feature>
<protein>
    <recommendedName>
        <fullName evidence="4">DUF2892 domain-containing protein</fullName>
    </recommendedName>
</protein>
<evidence type="ECO:0008006" key="4">
    <source>
        <dbReference type="Google" id="ProtNLM"/>
    </source>
</evidence>
<dbReference type="Proteomes" id="UP000176050">
    <property type="component" value="Chromosome"/>
</dbReference>
<proteinExistence type="predicted"/>